<accession>A0A2T1GNH6</accession>
<gene>
    <name evidence="2" type="ORF">C7B77_00440</name>
</gene>
<evidence type="ECO:0008006" key="4">
    <source>
        <dbReference type="Google" id="ProtNLM"/>
    </source>
</evidence>
<dbReference type="EMBL" id="PVWO01000004">
    <property type="protein sequence ID" value="PSB59497.1"/>
    <property type="molecule type" value="Genomic_DNA"/>
</dbReference>
<evidence type="ECO:0000313" key="3">
    <source>
        <dbReference type="Proteomes" id="UP000238937"/>
    </source>
</evidence>
<reference evidence="2 3" key="1">
    <citation type="submission" date="2018-03" db="EMBL/GenBank/DDBJ databases">
        <title>The ancient ancestry and fast evolution of plastids.</title>
        <authorList>
            <person name="Moore K.R."/>
            <person name="Magnabosco C."/>
            <person name="Momper L."/>
            <person name="Gold D.A."/>
            <person name="Bosak T."/>
            <person name="Fournier G.P."/>
        </authorList>
    </citation>
    <scope>NUCLEOTIDE SEQUENCE [LARGE SCALE GENOMIC DNA]</scope>
    <source>
        <strain evidence="2 3">CCALA 037</strain>
    </source>
</reference>
<evidence type="ECO:0000313" key="2">
    <source>
        <dbReference type="EMBL" id="PSB59497.1"/>
    </source>
</evidence>
<feature type="chain" id="PRO_5015597334" description="SPOR domain-containing protein" evidence="1">
    <location>
        <begin position="25"/>
        <end position="102"/>
    </location>
</feature>
<keyword evidence="3" id="KW-1185">Reference proteome</keyword>
<dbReference type="RefSeq" id="WP_106299351.1">
    <property type="nucleotide sequence ID" value="NZ_PVWO01000004.1"/>
</dbReference>
<comment type="caution">
    <text evidence="2">The sequence shown here is derived from an EMBL/GenBank/DDBJ whole genome shotgun (WGS) entry which is preliminary data.</text>
</comment>
<dbReference type="OrthoDB" id="515303at2"/>
<dbReference type="AlphaFoldDB" id="A0A2T1GNH6"/>
<protein>
    <recommendedName>
        <fullName evidence="4">SPOR domain-containing protein</fullName>
    </recommendedName>
</protein>
<proteinExistence type="predicted"/>
<sequence length="102" mass="12113">MKNIVLLSLICTGFAATMPFKANALESPQVTKLGGEPNLTLAQFRRNDRQFNVYYRYRGNRSWILENSYYNRREAERAARRLERRGYNTYVQLSRQVNRRFG</sequence>
<evidence type="ECO:0000256" key="1">
    <source>
        <dbReference type="SAM" id="SignalP"/>
    </source>
</evidence>
<name>A0A2T1GNH6_9CYAN</name>
<feature type="signal peptide" evidence="1">
    <location>
        <begin position="1"/>
        <end position="24"/>
    </location>
</feature>
<dbReference type="Proteomes" id="UP000238937">
    <property type="component" value="Unassembled WGS sequence"/>
</dbReference>
<keyword evidence="1" id="KW-0732">Signal</keyword>
<organism evidence="2 3">
    <name type="scientific">Chamaesiphon polymorphus CCALA 037</name>
    <dbReference type="NCBI Taxonomy" id="2107692"/>
    <lineage>
        <taxon>Bacteria</taxon>
        <taxon>Bacillati</taxon>
        <taxon>Cyanobacteriota</taxon>
        <taxon>Cyanophyceae</taxon>
        <taxon>Gomontiellales</taxon>
        <taxon>Chamaesiphonaceae</taxon>
        <taxon>Chamaesiphon</taxon>
    </lineage>
</organism>